<evidence type="ECO:0000256" key="7">
    <source>
        <dbReference type="ARBA" id="ARBA00023004"/>
    </source>
</evidence>
<keyword evidence="6" id="KW-0249">Electron transport</keyword>
<dbReference type="GO" id="GO:0042597">
    <property type="term" value="C:periplasmic space"/>
    <property type="evidence" value="ECO:0007669"/>
    <property type="project" value="UniProtKB-SubCell"/>
</dbReference>
<feature type="binding site" description="axial binding residue" evidence="9">
    <location>
        <position position="80"/>
    </location>
    <ligand>
        <name>heme c</name>
        <dbReference type="ChEBI" id="CHEBI:61717"/>
        <label>1</label>
    </ligand>
    <ligandPart>
        <name>Fe</name>
        <dbReference type="ChEBI" id="CHEBI:18248"/>
    </ligandPart>
</feature>
<evidence type="ECO:0000256" key="1">
    <source>
        <dbReference type="ARBA" id="ARBA00004418"/>
    </source>
</evidence>
<dbReference type="OrthoDB" id="9773456at2"/>
<comment type="PTM">
    <text evidence="8">Binds 2 heme c groups covalently per subunit.</text>
</comment>
<keyword evidence="2" id="KW-0813">Transport</keyword>
<dbReference type="PANTHER" id="PTHR33751">
    <property type="entry name" value="CBB3-TYPE CYTOCHROME C OXIDASE SUBUNIT FIXP"/>
    <property type="match status" value="1"/>
</dbReference>
<dbReference type="STRING" id="1513271.XM47_05480"/>
<reference evidence="12 13" key="1">
    <citation type="submission" date="2015-04" db="EMBL/GenBank/DDBJ databases">
        <title>Draft Genome Sequence of the Novel Agar-Digesting Marine Bacterium Q1.</title>
        <authorList>
            <person name="Li Y."/>
            <person name="Li D."/>
            <person name="Chen G."/>
            <person name="Du Z."/>
        </authorList>
    </citation>
    <scope>NUCLEOTIDE SEQUENCE [LARGE SCALE GENOMIC DNA]</scope>
    <source>
        <strain evidence="12 13">Q1</strain>
    </source>
</reference>
<evidence type="ECO:0000256" key="9">
    <source>
        <dbReference type="PIRSR" id="PIRSR000005-2"/>
    </source>
</evidence>
<accession>A0A0J8GYV5</accession>
<feature type="domain" description="Cytochrome c" evidence="11">
    <location>
        <begin position="25"/>
        <end position="103"/>
    </location>
</feature>
<feature type="chain" id="PRO_5005299094" evidence="10">
    <location>
        <begin position="21"/>
        <end position="213"/>
    </location>
</feature>
<dbReference type="InterPro" id="IPR050597">
    <property type="entry name" value="Cytochrome_c_Oxidase_Subunit"/>
</dbReference>
<evidence type="ECO:0000313" key="13">
    <source>
        <dbReference type="Proteomes" id="UP000037600"/>
    </source>
</evidence>
<feature type="binding site" description="covalent" evidence="8">
    <location>
        <position position="40"/>
    </location>
    <ligand>
        <name>heme c</name>
        <dbReference type="ChEBI" id="CHEBI:61717"/>
        <label>1</label>
    </ligand>
</feature>
<dbReference type="Pfam" id="PF00034">
    <property type="entry name" value="Cytochrom_C"/>
    <property type="match status" value="2"/>
</dbReference>
<dbReference type="Gene3D" id="1.10.760.10">
    <property type="entry name" value="Cytochrome c-like domain"/>
    <property type="match status" value="2"/>
</dbReference>
<evidence type="ECO:0000256" key="8">
    <source>
        <dbReference type="PIRSR" id="PIRSR000005-1"/>
    </source>
</evidence>
<feature type="binding site" description="covalent" evidence="8">
    <location>
        <position position="143"/>
    </location>
    <ligand>
        <name>heme c</name>
        <dbReference type="ChEBI" id="CHEBI:61717"/>
        <label>2</label>
    </ligand>
</feature>
<dbReference type="PANTHER" id="PTHR33751:SF9">
    <property type="entry name" value="CYTOCHROME C4"/>
    <property type="match status" value="1"/>
</dbReference>
<keyword evidence="7 9" id="KW-0408">Iron</keyword>
<feature type="binding site" description="axial binding residue" evidence="9">
    <location>
        <position position="147"/>
    </location>
    <ligand>
        <name>heme c</name>
        <dbReference type="ChEBI" id="CHEBI:61717"/>
        <label>2</label>
    </ligand>
    <ligandPart>
        <name>Fe</name>
        <dbReference type="ChEBI" id="CHEBI:18248"/>
    </ligandPart>
</feature>
<proteinExistence type="predicted"/>
<keyword evidence="13" id="KW-1185">Reference proteome</keyword>
<evidence type="ECO:0000313" key="12">
    <source>
        <dbReference type="EMBL" id="KMT65918.1"/>
    </source>
</evidence>
<evidence type="ECO:0000256" key="10">
    <source>
        <dbReference type="SAM" id="SignalP"/>
    </source>
</evidence>
<comment type="subcellular location">
    <subcellularLocation>
        <location evidence="1">Periplasm</location>
    </subcellularLocation>
</comment>
<dbReference type="InterPro" id="IPR024167">
    <property type="entry name" value="Cytochrome_c4-like"/>
</dbReference>
<protein>
    <submittedName>
        <fullName evidence="12">Cytochrome C</fullName>
    </submittedName>
</protein>
<dbReference type="PIRSF" id="PIRSF000005">
    <property type="entry name" value="Cytochrome_c4"/>
    <property type="match status" value="1"/>
</dbReference>
<keyword evidence="5" id="KW-0574">Periplasm</keyword>
<dbReference type="EMBL" id="LAZL01000007">
    <property type="protein sequence ID" value="KMT65918.1"/>
    <property type="molecule type" value="Genomic_DNA"/>
</dbReference>
<feature type="binding site" description="axial binding residue" evidence="9">
    <location>
        <position position="190"/>
    </location>
    <ligand>
        <name>heme c</name>
        <dbReference type="ChEBI" id="CHEBI:61717"/>
        <label>2</label>
    </ligand>
    <ligandPart>
        <name>Fe</name>
        <dbReference type="ChEBI" id="CHEBI:18248"/>
    </ligandPart>
</feature>
<evidence type="ECO:0000256" key="2">
    <source>
        <dbReference type="ARBA" id="ARBA00022448"/>
    </source>
</evidence>
<dbReference type="GO" id="GO:0020037">
    <property type="term" value="F:heme binding"/>
    <property type="evidence" value="ECO:0007669"/>
    <property type="project" value="InterPro"/>
</dbReference>
<gene>
    <name evidence="12" type="ORF">XM47_05480</name>
</gene>
<keyword evidence="4 9" id="KW-0479">Metal-binding</keyword>
<name>A0A0J8GYV5_9ALTE</name>
<sequence>MKKTAIALAMFVGLTTVSQASTITGNAEAGKNKSATCAACHGADGNSMIPANPTLAGQSADYLFKQLKDFKSGDRSNAIMSGMVAALSEQDMKDLATYFSAQEAKAGSTPEFIKNKKGEEVDVVKVAGQLYKAGNATTGLTACSACHLPDGSGLPLAGFPKLSGQHAEYIANQLKAFREGDRANDLNGMMQKIAAKLSDKEITLLSNYISGLH</sequence>
<dbReference type="InterPro" id="IPR008168">
    <property type="entry name" value="Cyt_C_IC"/>
</dbReference>
<evidence type="ECO:0000256" key="3">
    <source>
        <dbReference type="ARBA" id="ARBA00022617"/>
    </source>
</evidence>
<evidence type="ECO:0000256" key="6">
    <source>
        <dbReference type="ARBA" id="ARBA00022982"/>
    </source>
</evidence>
<comment type="caution">
    <text evidence="12">The sequence shown here is derived from an EMBL/GenBank/DDBJ whole genome shotgun (WGS) entry which is preliminary data.</text>
</comment>
<dbReference type="PROSITE" id="PS51007">
    <property type="entry name" value="CYTC"/>
    <property type="match status" value="2"/>
</dbReference>
<dbReference type="SUPFAM" id="SSF46626">
    <property type="entry name" value="Cytochrome c"/>
    <property type="match status" value="2"/>
</dbReference>
<dbReference type="GO" id="GO:0005506">
    <property type="term" value="F:iron ion binding"/>
    <property type="evidence" value="ECO:0007669"/>
    <property type="project" value="InterPro"/>
</dbReference>
<dbReference type="Proteomes" id="UP000037600">
    <property type="component" value="Unassembled WGS sequence"/>
</dbReference>
<dbReference type="InterPro" id="IPR036909">
    <property type="entry name" value="Cyt_c-like_dom_sf"/>
</dbReference>
<feature type="signal peptide" evidence="10">
    <location>
        <begin position="1"/>
        <end position="20"/>
    </location>
</feature>
<feature type="binding site" description="axial binding residue" evidence="9">
    <location>
        <position position="41"/>
    </location>
    <ligand>
        <name>heme c</name>
        <dbReference type="ChEBI" id="CHEBI:61717"/>
        <label>1</label>
    </ligand>
    <ligandPart>
        <name>Fe</name>
        <dbReference type="ChEBI" id="CHEBI:18248"/>
    </ligandPart>
</feature>
<dbReference type="AlphaFoldDB" id="A0A0J8GYV5"/>
<dbReference type="PRINTS" id="PR00605">
    <property type="entry name" value="CYTCHROMECIC"/>
</dbReference>
<evidence type="ECO:0000256" key="5">
    <source>
        <dbReference type="ARBA" id="ARBA00022764"/>
    </source>
</evidence>
<feature type="domain" description="Cytochrome c" evidence="11">
    <location>
        <begin position="129"/>
        <end position="213"/>
    </location>
</feature>
<feature type="binding site" description="covalent" evidence="8">
    <location>
        <position position="37"/>
    </location>
    <ligand>
        <name>heme c</name>
        <dbReference type="ChEBI" id="CHEBI:61717"/>
        <label>1</label>
    </ligand>
</feature>
<dbReference type="PATRIC" id="fig|1513271.3.peg.1121"/>
<dbReference type="InterPro" id="IPR009056">
    <property type="entry name" value="Cyt_c-like_dom"/>
</dbReference>
<evidence type="ECO:0000256" key="4">
    <source>
        <dbReference type="ARBA" id="ARBA00022723"/>
    </source>
</evidence>
<keyword evidence="10" id="KW-0732">Signal</keyword>
<feature type="binding site" description="covalent" evidence="8">
    <location>
        <position position="146"/>
    </location>
    <ligand>
        <name>heme c</name>
        <dbReference type="ChEBI" id="CHEBI:61717"/>
        <label>2</label>
    </ligand>
</feature>
<organism evidence="12 13">
    <name type="scientific">Catenovulum maritimum</name>
    <dbReference type="NCBI Taxonomy" id="1513271"/>
    <lineage>
        <taxon>Bacteria</taxon>
        <taxon>Pseudomonadati</taxon>
        <taxon>Pseudomonadota</taxon>
        <taxon>Gammaproteobacteria</taxon>
        <taxon>Alteromonadales</taxon>
        <taxon>Alteromonadaceae</taxon>
        <taxon>Catenovulum</taxon>
    </lineage>
</organism>
<dbReference type="GO" id="GO:0009055">
    <property type="term" value="F:electron transfer activity"/>
    <property type="evidence" value="ECO:0007669"/>
    <property type="project" value="InterPro"/>
</dbReference>
<evidence type="ECO:0000259" key="11">
    <source>
        <dbReference type="PROSITE" id="PS51007"/>
    </source>
</evidence>
<dbReference type="RefSeq" id="WP_048690578.1">
    <property type="nucleotide sequence ID" value="NZ_KQ130485.1"/>
</dbReference>
<keyword evidence="3 8" id="KW-0349">Heme</keyword>